<dbReference type="PANTHER" id="PTHR47623:SF1">
    <property type="entry name" value="OS09G0287300 PROTEIN"/>
    <property type="match status" value="1"/>
</dbReference>
<proteinExistence type="predicted"/>
<dbReference type="EMBL" id="DF967975">
    <property type="protein sequence ID" value="GAP19199.1"/>
    <property type="molecule type" value="Genomic_DNA"/>
</dbReference>
<dbReference type="PANTHER" id="PTHR47623">
    <property type="entry name" value="OS09G0287300 PROTEIN"/>
    <property type="match status" value="1"/>
</dbReference>
<dbReference type="Gene3D" id="3.40.50.1240">
    <property type="entry name" value="Phosphoglycerate mutase-like"/>
    <property type="match status" value="1"/>
</dbReference>
<dbReference type="SUPFAM" id="SSF53254">
    <property type="entry name" value="Phosphoglycerate mutase-like"/>
    <property type="match status" value="1"/>
</dbReference>
<organism evidence="2">
    <name type="scientific">Levilinea saccharolytica</name>
    <dbReference type="NCBI Taxonomy" id="229921"/>
    <lineage>
        <taxon>Bacteria</taxon>
        <taxon>Bacillati</taxon>
        <taxon>Chloroflexota</taxon>
        <taxon>Anaerolineae</taxon>
        <taxon>Anaerolineales</taxon>
        <taxon>Anaerolineaceae</taxon>
        <taxon>Levilinea</taxon>
    </lineage>
</organism>
<protein>
    <submittedName>
        <fullName evidence="2">Phosphohistidine phosphatase SixA</fullName>
    </submittedName>
</protein>
<name>A0A0M8JPV3_9CHLR</name>
<evidence type="ECO:0000256" key="1">
    <source>
        <dbReference type="PIRSR" id="PIRSR613078-2"/>
    </source>
</evidence>
<accession>A0A0M8JPV3</accession>
<dbReference type="RefSeq" id="WP_062419497.1">
    <property type="nucleotide sequence ID" value="NZ_LGCM01000016.1"/>
</dbReference>
<dbReference type="Pfam" id="PF00300">
    <property type="entry name" value="His_Phos_1"/>
    <property type="match status" value="1"/>
</dbReference>
<feature type="binding site" evidence="1">
    <location>
        <position position="59"/>
    </location>
    <ligand>
        <name>substrate</name>
    </ligand>
</feature>
<dbReference type="InterPro" id="IPR013078">
    <property type="entry name" value="His_Pase_superF_clade-1"/>
</dbReference>
<evidence type="ECO:0000313" key="2">
    <source>
        <dbReference type="EMBL" id="GAP19199.1"/>
    </source>
</evidence>
<dbReference type="AlphaFoldDB" id="A0A0M8JPV3"/>
<reference evidence="2" key="1">
    <citation type="journal article" date="2015" name="Genome Announc.">
        <title>Draft Genome Sequences of Anaerolinea thermolimosa IMO-1, Bellilinea caldifistulae GOMI-1, Leptolinea tardivitalis YMTK-2, Levilinea saccharolytica KIBI-1, Longilinea arvoryzae KOME-1, Previously Described as Members of the Class Anaerolineae (Chloroflexi).</title>
        <authorList>
            <person name="Matsuura N."/>
            <person name="Tourlousse M.D."/>
            <person name="Ohashi A."/>
            <person name="Hugenholtz P."/>
            <person name="Sekiguchi Y."/>
        </authorList>
    </citation>
    <scope>NUCLEOTIDE SEQUENCE</scope>
    <source>
        <strain evidence="2">KIBI-1</strain>
    </source>
</reference>
<sequence length="169" mass="19180">MMKTLLIMRHAKSSWKDAELPDLERPLNKRGKHDAPMMGELIKDKELRPQVMYASTAKRAQMTAEEVASACKFKGDITYLENLYLAEAEAILNVLRSTPDEIERVLIIGHNPGLEGLLQILSRRVESLPTAAIAYLALPISHWADLNDQVEGELVELWKPREIKHKSKK</sequence>
<dbReference type="InterPro" id="IPR029033">
    <property type="entry name" value="His_PPase_superfam"/>
</dbReference>
<dbReference type="CDD" id="cd07067">
    <property type="entry name" value="HP_PGM_like"/>
    <property type="match status" value="1"/>
</dbReference>
<gene>
    <name evidence="2" type="ORF">LSAC_03099</name>
</gene>